<dbReference type="SUPFAM" id="SSF47413">
    <property type="entry name" value="lambda repressor-like DNA-binding domains"/>
    <property type="match status" value="1"/>
</dbReference>
<dbReference type="CDD" id="cd00093">
    <property type="entry name" value="HTH_XRE"/>
    <property type="match status" value="1"/>
</dbReference>
<dbReference type="Gene3D" id="1.10.260.40">
    <property type="entry name" value="lambda repressor-like DNA-binding domains"/>
    <property type="match status" value="1"/>
</dbReference>
<dbReference type="EMBL" id="DVMX01000080">
    <property type="protein sequence ID" value="HIU41707.1"/>
    <property type="molecule type" value="Genomic_DNA"/>
</dbReference>
<dbReference type="InterPro" id="IPR010982">
    <property type="entry name" value="Lambda_DNA-bd_dom_sf"/>
</dbReference>
<proteinExistence type="predicted"/>
<evidence type="ECO:0000259" key="1">
    <source>
        <dbReference type="PROSITE" id="PS50943"/>
    </source>
</evidence>
<evidence type="ECO:0000313" key="2">
    <source>
        <dbReference type="EMBL" id="HIU41707.1"/>
    </source>
</evidence>
<protein>
    <submittedName>
        <fullName evidence="2">Helix-turn-helix transcriptional regulator</fullName>
    </submittedName>
</protein>
<gene>
    <name evidence="2" type="ORF">IAD19_04060</name>
</gene>
<sequence>MKISTAQLDRRQAELGLTRKAVAELAGISRQTMSAIAQRGTCEPITLGKIAKALGVDPADLIKED</sequence>
<feature type="domain" description="HTH cro/C1-type" evidence="1">
    <location>
        <begin position="14"/>
        <end position="61"/>
    </location>
</feature>
<reference evidence="2" key="1">
    <citation type="submission" date="2020-10" db="EMBL/GenBank/DDBJ databases">
        <authorList>
            <person name="Gilroy R."/>
        </authorList>
    </citation>
    <scope>NUCLEOTIDE SEQUENCE</scope>
    <source>
        <strain evidence="2">4509</strain>
    </source>
</reference>
<organism evidence="2 3">
    <name type="scientific">Candidatus Egerieicola faecale</name>
    <dbReference type="NCBI Taxonomy" id="2840774"/>
    <lineage>
        <taxon>Bacteria</taxon>
        <taxon>Bacillati</taxon>
        <taxon>Bacillota</taxon>
        <taxon>Clostridia</taxon>
        <taxon>Eubacteriales</taxon>
        <taxon>Oscillospiraceae</taxon>
        <taxon>Oscillospiraceae incertae sedis</taxon>
        <taxon>Candidatus Egerieicola</taxon>
    </lineage>
</organism>
<dbReference type="PROSITE" id="PS50943">
    <property type="entry name" value="HTH_CROC1"/>
    <property type="match status" value="1"/>
</dbReference>
<dbReference type="GO" id="GO:0003677">
    <property type="term" value="F:DNA binding"/>
    <property type="evidence" value="ECO:0007669"/>
    <property type="project" value="InterPro"/>
</dbReference>
<comment type="caution">
    <text evidence="2">The sequence shown here is derived from an EMBL/GenBank/DDBJ whole genome shotgun (WGS) entry which is preliminary data.</text>
</comment>
<accession>A0A9D1IT61</accession>
<name>A0A9D1IT61_9FIRM</name>
<dbReference type="InterPro" id="IPR001387">
    <property type="entry name" value="Cro/C1-type_HTH"/>
</dbReference>
<dbReference type="SMART" id="SM00530">
    <property type="entry name" value="HTH_XRE"/>
    <property type="match status" value="1"/>
</dbReference>
<dbReference type="Pfam" id="PF13443">
    <property type="entry name" value="HTH_26"/>
    <property type="match status" value="1"/>
</dbReference>
<reference evidence="2" key="2">
    <citation type="journal article" date="2021" name="PeerJ">
        <title>Extensive microbial diversity within the chicken gut microbiome revealed by metagenomics and culture.</title>
        <authorList>
            <person name="Gilroy R."/>
            <person name="Ravi A."/>
            <person name="Getino M."/>
            <person name="Pursley I."/>
            <person name="Horton D.L."/>
            <person name="Alikhan N.F."/>
            <person name="Baker D."/>
            <person name="Gharbi K."/>
            <person name="Hall N."/>
            <person name="Watson M."/>
            <person name="Adriaenssens E.M."/>
            <person name="Foster-Nyarko E."/>
            <person name="Jarju S."/>
            <person name="Secka A."/>
            <person name="Antonio M."/>
            <person name="Oren A."/>
            <person name="Chaudhuri R.R."/>
            <person name="La Ragione R."/>
            <person name="Hildebrand F."/>
            <person name="Pallen M.J."/>
        </authorList>
    </citation>
    <scope>NUCLEOTIDE SEQUENCE</scope>
    <source>
        <strain evidence="2">4509</strain>
    </source>
</reference>
<dbReference type="Proteomes" id="UP000824082">
    <property type="component" value="Unassembled WGS sequence"/>
</dbReference>
<dbReference type="AlphaFoldDB" id="A0A9D1IT61"/>
<evidence type="ECO:0000313" key="3">
    <source>
        <dbReference type="Proteomes" id="UP000824082"/>
    </source>
</evidence>